<dbReference type="AlphaFoldDB" id="A0AAD0S805"/>
<dbReference type="SUPFAM" id="SSF52200">
    <property type="entry name" value="Toll/Interleukin receptor TIR domain"/>
    <property type="match status" value="1"/>
</dbReference>
<evidence type="ECO:0000313" key="4">
    <source>
        <dbReference type="Proteomes" id="UP000261758"/>
    </source>
</evidence>
<evidence type="ECO:0000313" key="3">
    <source>
        <dbReference type="EMBL" id="AXV82125.1"/>
    </source>
</evidence>
<dbReference type="InterPro" id="IPR013568">
    <property type="entry name" value="SEFIR_dom"/>
</dbReference>
<name>A0AAD0S805_RALSL</name>
<dbReference type="PROSITE" id="PS51534">
    <property type="entry name" value="SEFIR"/>
    <property type="match status" value="1"/>
</dbReference>
<dbReference type="InterPro" id="IPR000157">
    <property type="entry name" value="TIR_dom"/>
</dbReference>
<dbReference type="Pfam" id="PF13676">
    <property type="entry name" value="TIR_2"/>
    <property type="match status" value="1"/>
</dbReference>
<evidence type="ECO:0000259" key="2">
    <source>
        <dbReference type="PROSITE" id="PS51534"/>
    </source>
</evidence>
<dbReference type="GO" id="GO:0007165">
    <property type="term" value="P:signal transduction"/>
    <property type="evidence" value="ECO:0007669"/>
    <property type="project" value="InterPro"/>
</dbReference>
<accession>A0AAD0S805</accession>
<sequence>MFCNKVDGVKHIPGFTVTIPSVFISYSHDSEQHKAWVRRLAEEIRQHGVNATLDQWDLSLGQDIATFMQKGILDADRVLLVCSETYVRKAEAGVGGVGFERLIVTSEVVQNIDTRKFIPLVRANASEPFIPRFLGPRLYINFNDDATYEVKREELLRELLGAPANVKPPLGANPFSVESTKQPATLANRPHDQMQWTVLAKVDASSGIPLNAGFASIQYRLWSDEPGVPLLLRLSSNAEGTLSQELSGPSGVAKLMISEPQTFYVSFSHPRVQSEISVIGYEF</sequence>
<proteinExistence type="predicted"/>
<gene>
    <name evidence="3" type="ORF">CJO77_11580</name>
</gene>
<organism evidence="3 4">
    <name type="scientific">Ralstonia solanacearum</name>
    <name type="common">Pseudomonas solanacearum</name>
    <dbReference type="NCBI Taxonomy" id="305"/>
    <lineage>
        <taxon>Bacteria</taxon>
        <taxon>Pseudomonadati</taxon>
        <taxon>Pseudomonadota</taxon>
        <taxon>Betaproteobacteria</taxon>
        <taxon>Burkholderiales</taxon>
        <taxon>Burkholderiaceae</taxon>
        <taxon>Ralstonia</taxon>
        <taxon>Ralstonia solanacearum species complex</taxon>
    </lineage>
</organism>
<dbReference type="RefSeq" id="WP_118869674.1">
    <property type="nucleotide sequence ID" value="NZ_CP022788.1"/>
</dbReference>
<dbReference type="Proteomes" id="UP000261758">
    <property type="component" value="Chromosome"/>
</dbReference>
<feature type="domain" description="TIR" evidence="1">
    <location>
        <begin position="18"/>
        <end position="160"/>
    </location>
</feature>
<reference evidence="3 4" key="1">
    <citation type="submission" date="2017-08" db="EMBL/GenBank/DDBJ databases">
        <title>Genome sequences of Ralstonia solanacearum Species Complex (RSSC) isolated from Potato bacterial wilts in Korea.</title>
        <authorList>
            <person name="Cho H."/>
            <person name="Song E.-S."/>
            <person name="Lee Y.K."/>
            <person name="Lee S."/>
            <person name="Lee S.-W."/>
            <person name="Jo A."/>
            <person name="Kim J.-G."/>
            <person name="Hwang I."/>
        </authorList>
    </citation>
    <scope>NUCLEOTIDE SEQUENCE [LARGE SCALE GENOMIC DNA]</scope>
    <source>
        <strain evidence="3 4">T98</strain>
    </source>
</reference>
<dbReference type="InterPro" id="IPR035897">
    <property type="entry name" value="Toll_tir_struct_dom_sf"/>
</dbReference>
<dbReference type="Gene3D" id="3.40.50.10140">
    <property type="entry name" value="Toll/interleukin-1 receptor homology (TIR) domain"/>
    <property type="match status" value="1"/>
</dbReference>
<evidence type="ECO:0000259" key="1">
    <source>
        <dbReference type="PROSITE" id="PS50104"/>
    </source>
</evidence>
<feature type="domain" description="SEFIR" evidence="2">
    <location>
        <begin position="19"/>
        <end position="151"/>
    </location>
</feature>
<evidence type="ECO:0008006" key="5">
    <source>
        <dbReference type="Google" id="ProtNLM"/>
    </source>
</evidence>
<protein>
    <recommendedName>
        <fullName evidence="5">SEFIR domain-containing protein</fullName>
    </recommendedName>
</protein>
<dbReference type="PROSITE" id="PS50104">
    <property type="entry name" value="TIR"/>
    <property type="match status" value="1"/>
</dbReference>
<dbReference type="EMBL" id="CP022759">
    <property type="protein sequence ID" value="AXV82125.1"/>
    <property type="molecule type" value="Genomic_DNA"/>
</dbReference>